<dbReference type="GO" id="GO:0050650">
    <property type="term" value="P:chondroitin sulfate proteoglycan biosynthetic process"/>
    <property type="evidence" value="ECO:0007669"/>
    <property type="project" value="TreeGrafter"/>
</dbReference>
<evidence type="ECO:0000256" key="14">
    <source>
        <dbReference type="PIRSR" id="PIRSR605027-2"/>
    </source>
</evidence>
<feature type="binding site" evidence="15">
    <location>
        <position position="205"/>
    </location>
    <ligand>
        <name>Mn(2+)</name>
        <dbReference type="ChEBI" id="CHEBI:29035"/>
    </ligand>
</feature>
<evidence type="ECO:0000256" key="1">
    <source>
        <dbReference type="ARBA" id="ARBA00004606"/>
    </source>
</evidence>
<dbReference type="WBParaSite" id="TCLT_0000780301-mRNA-1">
    <property type="protein sequence ID" value="TCLT_0000780301-mRNA-1"/>
    <property type="gene ID" value="TCLT_0000780301"/>
</dbReference>
<evidence type="ECO:0000256" key="16">
    <source>
        <dbReference type="PIRSR" id="PIRSR605027-4"/>
    </source>
</evidence>
<keyword evidence="17" id="KW-0333">Golgi apparatus</keyword>
<dbReference type="AlphaFoldDB" id="A0A0N5D4B3"/>
<gene>
    <name evidence="18" type="ORF">TCLT_LOCUS7792</name>
</gene>
<reference evidence="20" key="1">
    <citation type="submission" date="2017-02" db="UniProtKB">
        <authorList>
            <consortium name="WormBaseParasite"/>
        </authorList>
    </citation>
    <scope>IDENTIFICATION</scope>
</reference>
<keyword evidence="7 17" id="KW-0735">Signal-anchor</keyword>
<feature type="transmembrane region" description="Helical" evidence="17">
    <location>
        <begin position="7"/>
        <end position="28"/>
    </location>
</feature>
<feature type="active site" description="Proton donor/acceptor" evidence="13">
    <location>
        <position position="289"/>
    </location>
</feature>
<dbReference type="CDD" id="cd00218">
    <property type="entry name" value="GlcAT-I"/>
    <property type="match status" value="1"/>
</dbReference>
<keyword evidence="4 17" id="KW-0808">Transferase</keyword>
<dbReference type="FunFam" id="3.90.550.10:FF:000044">
    <property type="entry name" value="Galactosylgalactosylxylosylprotein 3-beta-glucuronosyltransferase"/>
    <property type="match status" value="1"/>
</dbReference>
<keyword evidence="5 17" id="KW-0812">Transmembrane</keyword>
<evidence type="ECO:0000256" key="6">
    <source>
        <dbReference type="ARBA" id="ARBA00022723"/>
    </source>
</evidence>
<dbReference type="SUPFAM" id="SSF53448">
    <property type="entry name" value="Nucleotide-diphospho-sugar transferases"/>
    <property type="match status" value="1"/>
</dbReference>
<accession>A0A0N5D4B3</accession>
<name>A0A0N5D4B3_THECL</name>
<evidence type="ECO:0000256" key="17">
    <source>
        <dbReference type="RuleBase" id="RU363127"/>
    </source>
</evidence>
<feature type="binding site" evidence="14">
    <location>
        <begin position="101"/>
        <end position="103"/>
    </location>
    <ligand>
        <name>UDP-alpha-D-glucuronate</name>
        <dbReference type="ChEBI" id="CHEBI:58052"/>
    </ligand>
</feature>
<evidence type="ECO:0000256" key="8">
    <source>
        <dbReference type="ARBA" id="ARBA00022989"/>
    </source>
</evidence>
<comment type="pathway">
    <text evidence="17">Protein modification; protein glycosylation.</text>
</comment>
<feature type="binding site" evidence="14">
    <location>
        <position position="132"/>
    </location>
    <ligand>
        <name>UDP-alpha-D-glucuronate</name>
        <dbReference type="ChEBI" id="CHEBI:58052"/>
    </ligand>
</feature>
<dbReference type="Pfam" id="PF04502">
    <property type="entry name" value="Saf4_Yju2"/>
    <property type="match status" value="1"/>
</dbReference>
<feature type="site" description="Interaction with galactose moiety of substrate glycoprotein" evidence="16">
    <location>
        <position position="236"/>
    </location>
</feature>
<keyword evidence="6 15" id="KW-0479">Metal-binding</keyword>
<dbReference type="InterPro" id="IPR029044">
    <property type="entry name" value="Nucleotide-diphossugar_trans"/>
</dbReference>
<dbReference type="GO" id="GO:0015018">
    <property type="term" value="F:galactosylgalactosylxylosylprotein 3-beta-glucuronosyltransferase activity"/>
    <property type="evidence" value="ECO:0007669"/>
    <property type="project" value="UniProtKB-UniRule"/>
</dbReference>
<evidence type="ECO:0000256" key="9">
    <source>
        <dbReference type="ARBA" id="ARBA00023136"/>
    </source>
</evidence>
<evidence type="ECO:0000256" key="7">
    <source>
        <dbReference type="ARBA" id="ARBA00022968"/>
    </source>
</evidence>
<keyword evidence="19" id="KW-1185">Reference proteome</keyword>
<sequence length="749" mass="86543">MAFLDDGLVFKIVCAIGLFFVVQIAVFWSQIQNLDDKKLTLVAEIDTLMRKREVLKKSTWMLERDTYRMEEKLKRIDGLVRDRVPLAQVRENLSFIYFITPTYRRPTQKAELIRLAQTLTFVPNLHWIVVEDANSTSPFIASILKRYHIRFTHLHALTPPEKKPSEKDPNWKIARGVVQRNKALSWLRKNLGNARKGVVYFGDDDNTYDWRLFDEIRSVDRVGVWPVGLVGGLIVETAKISKDGTVSFNSLWKPKRSFPIDMAAFAVNLSLVLNTEACFTYNVRRGYQESHFLSALGLEVKDLEVKADGCTKVYVWHTRTERPKLLPPERSKFWHVTNLDCFFGDGGIDTYKLSQGPNIESRMGERKGQNFYYPPDFDYKKHKSLNSYHGTHALRERAAKIKEGILIIRFEMPFNIWCLGCNNHIGMGVRYNAEKKKIGMYYTTPLYEFRMRCHLCQNYFLIRTDPEHFDYELVEGCRRQEKRYDPSTIDQLGAVDRGFSRQLESDRMFQVEHVKEDKEKAESSADQIGKLEWIQERMRDDFAANQALRRMFRARGERGNSRIEKANDKNLLERMSLNIELLAENDEDRKLAAAVMKRKNMKFPEATEEKRNEILRKPIFSSSHPSPLANTATSKKLLSMNLLEKKYDVFSSAPTTWSRQEQNKAESLGIVIKKKKVETEDCIEADASKTLNPGEIKCDVPEVQCSEGMKSGSGEDNIYTSLSKSEEHNFDLKPVSLVADYGSDSSLEN</sequence>
<keyword evidence="9 17" id="KW-0472">Membrane</keyword>
<dbReference type="GO" id="GO:0000139">
    <property type="term" value="C:Golgi membrane"/>
    <property type="evidence" value="ECO:0007669"/>
    <property type="project" value="UniProtKB-SubCell"/>
</dbReference>
<dbReference type="PANTHER" id="PTHR10896:SF65">
    <property type="entry name" value="GALACTOSYLGALACTOSYLXYLOSYLPROTEIN 3-BETA-GLUCURONOSYLTRANSFERASE 3"/>
    <property type="match status" value="1"/>
</dbReference>
<dbReference type="PANTHER" id="PTHR10896">
    <property type="entry name" value="GALACTOSYLGALACTOSYLXYLOSYLPROTEIN 3-BETA-GLUCURONOSYLTRANSFERASE BETA-1,3-GLUCURONYLTRANSFERASE"/>
    <property type="match status" value="1"/>
</dbReference>
<reference evidence="18 19" key="2">
    <citation type="submission" date="2018-11" db="EMBL/GenBank/DDBJ databases">
        <authorList>
            <consortium name="Pathogen Informatics"/>
        </authorList>
    </citation>
    <scope>NUCLEOTIDE SEQUENCE [LARGE SCALE GENOMIC DNA]</scope>
</reference>
<evidence type="ECO:0000256" key="10">
    <source>
        <dbReference type="ARBA" id="ARBA00023180"/>
    </source>
</evidence>
<evidence type="ECO:0000256" key="11">
    <source>
        <dbReference type="ARBA" id="ARBA00023211"/>
    </source>
</evidence>
<comment type="catalytic activity">
    <reaction evidence="12 17">
        <text>3-O-(beta-D-galactosyl-(1-&gt;3)-beta-D-galactosyl-(1-&gt;4)-beta-D-xylosyl)-L-seryl-[protein] + UDP-alpha-D-glucuronate = 3-O-(beta-D-GlcA-(1-&gt;3)-beta-D-Gal-(1-&gt;3)-beta-D-Gal-(1-&gt;4)-beta-D-Xyl)-L-seryl-[protein] + UDP + H(+)</text>
        <dbReference type="Rhea" id="RHEA:24168"/>
        <dbReference type="Rhea" id="RHEA-COMP:12571"/>
        <dbReference type="Rhea" id="RHEA-COMP:12573"/>
        <dbReference type="ChEBI" id="CHEBI:15378"/>
        <dbReference type="ChEBI" id="CHEBI:58052"/>
        <dbReference type="ChEBI" id="CHEBI:58223"/>
        <dbReference type="ChEBI" id="CHEBI:132090"/>
        <dbReference type="ChEBI" id="CHEBI:132093"/>
        <dbReference type="EC" id="2.4.1.135"/>
    </reaction>
</comment>
<evidence type="ECO:0000256" key="13">
    <source>
        <dbReference type="PIRSR" id="PIRSR605027-1"/>
    </source>
</evidence>
<dbReference type="GO" id="GO:0005975">
    <property type="term" value="P:carbohydrate metabolic process"/>
    <property type="evidence" value="ECO:0007669"/>
    <property type="project" value="TreeGrafter"/>
</dbReference>
<dbReference type="EC" id="2.4.1.135" evidence="3 17"/>
<keyword evidence="8 17" id="KW-1133">Transmembrane helix</keyword>
<evidence type="ECO:0000313" key="18">
    <source>
        <dbReference type="EMBL" id="VDN05285.1"/>
    </source>
</evidence>
<evidence type="ECO:0000256" key="3">
    <source>
        <dbReference type="ARBA" id="ARBA00012641"/>
    </source>
</evidence>
<evidence type="ECO:0000256" key="4">
    <source>
        <dbReference type="ARBA" id="ARBA00022679"/>
    </source>
</evidence>
<evidence type="ECO:0000313" key="19">
    <source>
        <dbReference type="Proteomes" id="UP000276776"/>
    </source>
</evidence>
<comment type="subcellular location">
    <subcellularLocation>
        <location evidence="17">Golgi apparatus membrane</location>
        <topology evidence="17">Single-pass type II membrane protein</topology>
    </subcellularLocation>
    <subcellularLocation>
        <location evidence="1">Membrane</location>
        <topology evidence="1">Single-pass type II membrane protein</topology>
    </subcellularLocation>
</comment>
<feature type="binding site" evidence="14">
    <location>
        <begin position="317"/>
        <end position="319"/>
    </location>
    <ligand>
        <name>UDP-alpha-D-glucuronate</name>
        <dbReference type="ChEBI" id="CHEBI:58052"/>
    </ligand>
</feature>
<protein>
    <recommendedName>
        <fullName evidence="3 17">Galactosylgalactosylxylosylprotein 3-beta-glucuronosyltransferase</fullName>
        <ecNumber evidence="3 17">2.4.1.135</ecNumber>
    </recommendedName>
</protein>
<dbReference type="Proteomes" id="UP000276776">
    <property type="component" value="Unassembled WGS sequence"/>
</dbReference>
<evidence type="ECO:0000256" key="2">
    <source>
        <dbReference type="ARBA" id="ARBA00007706"/>
    </source>
</evidence>
<dbReference type="EMBL" id="UYYF01004545">
    <property type="protein sequence ID" value="VDN05285.1"/>
    <property type="molecule type" value="Genomic_DNA"/>
</dbReference>
<dbReference type="GO" id="GO:0046872">
    <property type="term" value="F:metal ion binding"/>
    <property type="evidence" value="ECO:0007669"/>
    <property type="project" value="UniProtKB-KW"/>
</dbReference>
<feature type="binding site" evidence="14">
    <location>
        <begin position="203"/>
        <end position="205"/>
    </location>
    <ligand>
        <name>UDP-alpha-D-glucuronate</name>
        <dbReference type="ChEBI" id="CHEBI:58052"/>
    </ligand>
</feature>
<dbReference type="InterPro" id="IPR007590">
    <property type="entry name" value="Saf4/Yju2"/>
</dbReference>
<proteinExistence type="inferred from homology"/>
<dbReference type="Gene3D" id="3.90.550.10">
    <property type="entry name" value="Spore Coat Polysaccharide Biosynthesis Protein SpsA, Chain A"/>
    <property type="match status" value="1"/>
</dbReference>
<dbReference type="InterPro" id="IPR005027">
    <property type="entry name" value="Glyco_trans_43"/>
</dbReference>
<evidence type="ECO:0000256" key="5">
    <source>
        <dbReference type="ARBA" id="ARBA00022692"/>
    </source>
</evidence>
<comment type="cofactor">
    <cofactor evidence="15 17">
        <name>Mn(2+)</name>
        <dbReference type="ChEBI" id="CHEBI:29035"/>
    </cofactor>
</comment>
<feature type="binding site" evidence="14">
    <location>
        <position position="175"/>
    </location>
    <ligand>
        <name>UDP-alpha-D-glucuronate</name>
        <dbReference type="ChEBI" id="CHEBI:58052"/>
    </ligand>
</feature>
<dbReference type="OrthoDB" id="360327at2759"/>
<evidence type="ECO:0000313" key="20">
    <source>
        <dbReference type="WBParaSite" id="TCLT_0000780301-mRNA-1"/>
    </source>
</evidence>
<dbReference type="Pfam" id="PF03360">
    <property type="entry name" value="Glyco_transf_43"/>
    <property type="match status" value="1"/>
</dbReference>
<feature type="binding site" evidence="14">
    <location>
        <position position="180"/>
    </location>
    <ligand>
        <name>UDP-alpha-D-glucuronate</name>
        <dbReference type="ChEBI" id="CHEBI:58052"/>
    </ligand>
</feature>
<dbReference type="UniPathway" id="UPA00378"/>
<dbReference type="STRING" id="103827.A0A0N5D4B3"/>
<evidence type="ECO:0000256" key="15">
    <source>
        <dbReference type="PIRSR" id="PIRSR605027-3"/>
    </source>
</evidence>
<organism evidence="20">
    <name type="scientific">Thelazia callipaeda</name>
    <name type="common">Oriental eyeworm</name>
    <name type="synonym">Parasitic nematode</name>
    <dbReference type="NCBI Taxonomy" id="103827"/>
    <lineage>
        <taxon>Eukaryota</taxon>
        <taxon>Metazoa</taxon>
        <taxon>Ecdysozoa</taxon>
        <taxon>Nematoda</taxon>
        <taxon>Chromadorea</taxon>
        <taxon>Rhabditida</taxon>
        <taxon>Spirurina</taxon>
        <taxon>Spiruromorpha</taxon>
        <taxon>Thelazioidea</taxon>
        <taxon>Thelaziidae</taxon>
        <taxon>Thelazia</taxon>
    </lineage>
</organism>
<keyword evidence="11 15" id="KW-0464">Manganese</keyword>
<comment type="similarity">
    <text evidence="2 17">Belongs to the glycosyltransferase 43 family.</text>
</comment>
<dbReference type="GO" id="GO:0000398">
    <property type="term" value="P:mRNA splicing, via spliceosome"/>
    <property type="evidence" value="ECO:0007669"/>
    <property type="project" value="InterPro"/>
</dbReference>
<evidence type="ECO:0000256" key="12">
    <source>
        <dbReference type="ARBA" id="ARBA00047979"/>
    </source>
</evidence>
<keyword evidence="10" id="KW-0325">Glycoprotein</keyword>
<dbReference type="OMA" id="EFRMRCH"/>